<dbReference type="Proteomes" id="UP000479000">
    <property type="component" value="Unassembled WGS sequence"/>
</dbReference>
<protein>
    <submittedName>
        <fullName evidence="2">Uncharacterized protein</fullName>
    </submittedName>
</protein>
<feature type="region of interest" description="Disordered" evidence="1">
    <location>
        <begin position="234"/>
        <end position="330"/>
    </location>
</feature>
<proteinExistence type="predicted"/>
<dbReference type="EMBL" id="CADCXU010018901">
    <property type="protein sequence ID" value="CAB0007248.1"/>
    <property type="molecule type" value="Genomic_DNA"/>
</dbReference>
<evidence type="ECO:0000256" key="1">
    <source>
        <dbReference type="SAM" id="MobiDB-lite"/>
    </source>
</evidence>
<sequence length="359" mass="40669">MFYFRGLLRDILPPERPPGDRLLQHAAQLARHQSAHALGLAVHVAPRGCWRCCGFRTGAQVRRRRGSGHGLPAQSRTDHTPVPSEFSPRHGTCCYGYSTEESILLGNLTSVLALVQWKLFLQEISSKTSDRSKLGSVRHVEFRYSPVGIGDSRGSLRRILGHRSRHEGEDEFLCTSTNSLYTGRIGNLDFVPDRPGRLEGDDSPRHFAPSFQTGTHLYERGCSNKILAKPQPIDESFPETTFDNNNNNNNKNSNNKNICRSTTNNNNNKSNKNNYDNKNSSRNSNNHNSSSNHNNKNNNPKNNYNSKHNNNNHNKNNNNQNSNITLHGSSYNPVNCTNNNRWRTWLLASDNKYKEYNKN</sequence>
<feature type="region of interest" description="Disordered" evidence="1">
    <location>
        <begin position="64"/>
        <end position="87"/>
    </location>
</feature>
<organism evidence="2 3">
    <name type="scientific">Nesidiocoris tenuis</name>
    <dbReference type="NCBI Taxonomy" id="355587"/>
    <lineage>
        <taxon>Eukaryota</taxon>
        <taxon>Metazoa</taxon>
        <taxon>Ecdysozoa</taxon>
        <taxon>Arthropoda</taxon>
        <taxon>Hexapoda</taxon>
        <taxon>Insecta</taxon>
        <taxon>Pterygota</taxon>
        <taxon>Neoptera</taxon>
        <taxon>Paraneoptera</taxon>
        <taxon>Hemiptera</taxon>
        <taxon>Heteroptera</taxon>
        <taxon>Panheteroptera</taxon>
        <taxon>Cimicomorpha</taxon>
        <taxon>Miridae</taxon>
        <taxon>Dicyphina</taxon>
        <taxon>Nesidiocoris</taxon>
    </lineage>
</organism>
<reference evidence="2 3" key="1">
    <citation type="submission" date="2020-02" db="EMBL/GenBank/DDBJ databases">
        <authorList>
            <person name="Ferguson B K."/>
        </authorList>
    </citation>
    <scope>NUCLEOTIDE SEQUENCE [LARGE SCALE GENOMIC DNA]</scope>
</reference>
<feature type="region of interest" description="Disordered" evidence="1">
    <location>
        <begin position="192"/>
        <end position="213"/>
    </location>
</feature>
<accession>A0A6H5GSE6</accession>
<evidence type="ECO:0000313" key="2">
    <source>
        <dbReference type="EMBL" id="CAB0007248.1"/>
    </source>
</evidence>
<dbReference type="AlphaFoldDB" id="A0A6H5GSE6"/>
<gene>
    <name evidence="2" type="ORF">NTEN_LOCUS12564</name>
</gene>
<name>A0A6H5GSE6_9HEMI</name>
<feature type="compositionally biased region" description="Basic and acidic residues" evidence="1">
    <location>
        <begin position="192"/>
        <end position="205"/>
    </location>
</feature>
<evidence type="ECO:0000313" key="3">
    <source>
        <dbReference type="Proteomes" id="UP000479000"/>
    </source>
</evidence>
<feature type="compositionally biased region" description="Low complexity" evidence="1">
    <location>
        <begin position="244"/>
        <end position="323"/>
    </location>
</feature>
<keyword evidence="3" id="KW-1185">Reference proteome</keyword>